<comment type="cofactor">
    <cofactor evidence="1 12">
        <name>pyridoxal 5'-phosphate</name>
        <dbReference type="ChEBI" id="CHEBI:597326"/>
    </cofactor>
</comment>
<dbReference type="GO" id="GO:0004400">
    <property type="term" value="F:histidinol-phosphate transaminase activity"/>
    <property type="evidence" value="ECO:0007669"/>
    <property type="project" value="UniProtKB-EC"/>
</dbReference>
<keyword evidence="5 14" id="KW-0032">Aminotransferase</keyword>
<evidence type="ECO:0000259" key="13">
    <source>
        <dbReference type="Pfam" id="PF00155"/>
    </source>
</evidence>
<evidence type="ECO:0000256" key="12">
    <source>
        <dbReference type="RuleBase" id="RU003693"/>
    </source>
</evidence>
<dbReference type="SUPFAM" id="SSF53383">
    <property type="entry name" value="PLP-dependent transferases"/>
    <property type="match status" value="1"/>
</dbReference>
<evidence type="ECO:0000256" key="6">
    <source>
        <dbReference type="ARBA" id="ARBA00022605"/>
    </source>
</evidence>
<dbReference type="Gene3D" id="3.40.640.10">
    <property type="entry name" value="Type I PLP-dependent aspartate aminotransferase-like (Major domain)"/>
    <property type="match status" value="1"/>
</dbReference>
<proteinExistence type="inferred from homology"/>
<comment type="catalytic activity">
    <reaction evidence="11">
        <text>L-histidinol phosphate + 2-oxoglutarate = 3-(imidazol-4-yl)-2-oxopropyl phosphate + L-glutamate</text>
        <dbReference type="Rhea" id="RHEA:23744"/>
        <dbReference type="ChEBI" id="CHEBI:16810"/>
        <dbReference type="ChEBI" id="CHEBI:29985"/>
        <dbReference type="ChEBI" id="CHEBI:57766"/>
        <dbReference type="ChEBI" id="CHEBI:57980"/>
        <dbReference type="EC" id="2.6.1.9"/>
    </reaction>
</comment>
<evidence type="ECO:0000256" key="10">
    <source>
        <dbReference type="ARBA" id="ARBA00030262"/>
    </source>
</evidence>
<dbReference type="CDD" id="cd00609">
    <property type="entry name" value="AAT_like"/>
    <property type="match status" value="1"/>
</dbReference>
<dbReference type="InterPro" id="IPR005861">
    <property type="entry name" value="HisP_aminotrans"/>
</dbReference>
<dbReference type="InterPro" id="IPR001917">
    <property type="entry name" value="Aminotrans_II_pyridoxalP_BS"/>
</dbReference>
<comment type="similarity">
    <text evidence="3 12">Belongs to the class-II pyridoxal-phosphate-dependent aminotransferase family.</text>
</comment>
<dbReference type="InterPro" id="IPR015421">
    <property type="entry name" value="PyrdxlP-dep_Trfase_major"/>
</dbReference>
<evidence type="ECO:0000256" key="1">
    <source>
        <dbReference type="ARBA" id="ARBA00001933"/>
    </source>
</evidence>
<reference evidence="14 15" key="1">
    <citation type="journal article" date="2016" name="Mol. Biol. Evol.">
        <title>Genome-Wide Survey of Gut Fungi (Harpellales) Reveals the First Horizontally Transferred Ubiquitin Gene from a Mosquito Host.</title>
        <authorList>
            <person name="Wang Y."/>
            <person name="White M.M."/>
            <person name="Kvist S."/>
            <person name="Moncalvo J.M."/>
        </authorList>
    </citation>
    <scope>NUCLEOTIDE SEQUENCE [LARGE SCALE GENOMIC DNA]</scope>
    <source>
        <strain evidence="14 15">ALG-7-W6</strain>
    </source>
</reference>
<dbReference type="NCBIfam" id="TIGR01141">
    <property type="entry name" value="hisC"/>
    <property type="match status" value="1"/>
</dbReference>
<dbReference type="AlphaFoldDB" id="A0A1R0GXV1"/>
<evidence type="ECO:0000256" key="11">
    <source>
        <dbReference type="ARBA" id="ARBA00047481"/>
    </source>
</evidence>
<keyword evidence="15" id="KW-1185">Reference proteome</keyword>
<dbReference type="OrthoDB" id="2015537at2759"/>
<protein>
    <recommendedName>
        <fullName evidence="4">histidinol-phosphate transaminase</fullName>
        <ecNumber evidence="4">2.6.1.9</ecNumber>
    </recommendedName>
    <alternativeName>
        <fullName evidence="10">Imidazole acetol-phosphate transaminase</fullName>
    </alternativeName>
</protein>
<keyword evidence="8 12" id="KW-0663">Pyridoxal phosphate</keyword>
<dbReference type="InterPro" id="IPR004839">
    <property type="entry name" value="Aminotransferase_I/II_large"/>
</dbReference>
<dbReference type="InterPro" id="IPR015422">
    <property type="entry name" value="PyrdxlP-dep_Trfase_small"/>
</dbReference>
<comment type="caution">
    <text evidence="14">The sequence shown here is derived from an EMBL/GenBank/DDBJ whole genome shotgun (WGS) entry which is preliminary data.</text>
</comment>
<dbReference type="EC" id="2.6.1.9" evidence="4"/>
<name>A0A1R0GXV1_9FUNG</name>
<dbReference type="InterPro" id="IPR015424">
    <property type="entry name" value="PyrdxlP-dep_Trfase"/>
</dbReference>
<evidence type="ECO:0000313" key="14">
    <source>
        <dbReference type="EMBL" id="OLY81720.1"/>
    </source>
</evidence>
<accession>A0A1R0GXV1</accession>
<evidence type="ECO:0000256" key="9">
    <source>
        <dbReference type="ARBA" id="ARBA00023102"/>
    </source>
</evidence>
<dbReference type="Gene3D" id="3.90.1150.10">
    <property type="entry name" value="Aspartate Aminotransferase, domain 1"/>
    <property type="match status" value="1"/>
</dbReference>
<organism evidence="14 15">
    <name type="scientific">Smittium mucronatum</name>
    <dbReference type="NCBI Taxonomy" id="133383"/>
    <lineage>
        <taxon>Eukaryota</taxon>
        <taxon>Fungi</taxon>
        <taxon>Fungi incertae sedis</taxon>
        <taxon>Zoopagomycota</taxon>
        <taxon>Kickxellomycotina</taxon>
        <taxon>Harpellomycetes</taxon>
        <taxon>Harpellales</taxon>
        <taxon>Legeriomycetaceae</taxon>
        <taxon>Smittium</taxon>
    </lineage>
</organism>
<dbReference type="GO" id="GO:0030170">
    <property type="term" value="F:pyridoxal phosphate binding"/>
    <property type="evidence" value="ECO:0007669"/>
    <property type="project" value="InterPro"/>
</dbReference>
<dbReference type="PANTHER" id="PTHR42885">
    <property type="entry name" value="HISTIDINOL-PHOSPHATE AMINOTRANSFERASE-RELATED"/>
    <property type="match status" value="1"/>
</dbReference>
<dbReference type="STRING" id="133383.A0A1R0GXV1"/>
<keyword evidence="7 14" id="KW-0808">Transferase</keyword>
<evidence type="ECO:0000256" key="2">
    <source>
        <dbReference type="ARBA" id="ARBA00005011"/>
    </source>
</evidence>
<evidence type="ECO:0000313" key="15">
    <source>
        <dbReference type="Proteomes" id="UP000187455"/>
    </source>
</evidence>
<dbReference type="Proteomes" id="UP000187455">
    <property type="component" value="Unassembled WGS sequence"/>
</dbReference>
<dbReference type="PANTHER" id="PTHR42885:SF2">
    <property type="entry name" value="HISTIDINOL-PHOSPHATE AMINOTRANSFERASE"/>
    <property type="match status" value="1"/>
</dbReference>
<keyword evidence="9" id="KW-0368">Histidine biosynthesis</keyword>
<evidence type="ECO:0000256" key="5">
    <source>
        <dbReference type="ARBA" id="ARBA00022576"/>
    </source>
</evidence>
<sequence length="391" mass="43222">MVFALEKIVRPNILALKPYRSARDDYNSGLLLDANENNFGPVSLMGDSLVVKSEDNPLSMHRYPDPFGIKVKEQFIKFRAAVPSIDNVFVGVGSDEVIDLVVRIFCSPGVDQILITPPTYGMYKVTSQINDVSVVSIPLTLDDSKFQLQTDMVLEELKRNPLIKVIWLCSPGNPTGSILKMTDIRKILDSGYNGIVVVDEAYIDFCTDQNTSAVPLINEYPNVLVMQTLSKSFGLAGVRIGFAISHKDIIQLMNNVKAPYNVNSLSQNAAYEALSSASIQSMKRVVKEIIYQRDNFLIPGLLKLPRVKKILGTNDANFVLVQFCNPLGEPDNDLAINIYKTLADDFDVVVRFRGSEPGCLGCLRITVGLSQENSLVISTLEKVINLLTSPQ</sequence>
<gene>
    <name evidence="14" type="ORF">AYI68_g4173</name>
</gene>
<evidence type="ECO:0000256" key="7">
    <source>
        <dbReference type="ARBA" id="ARBA00022679"/>
    </source>
</evidence>
<keyword evidence="6" id="KW-0028">Amino-acid biosynthesis</keyword>
<dbReference type="PROSITE" id="PS00599">
    <property type="entry name" value="AA_TRANSFER_CLASS_2"/>
    <property type="match status" value="1"/>
</dbReference>
<feature type="domain" description="Aminotransferase class I/classII large" evidence="13">
    <location>
        <begin position="59"/>
        <end position="373"/>
    </location>
</feature>
<evidence type="ECO:0000256" key="3">
    <source>
        <dbReference type="ARBA" id="ARBA00008392"/>
    </source>
</evidence>
<evidence type="ECO:0000256" key="8">
    <source>
        <dbReference type="ARBA" id="ARBA00022898"/>
    </source>
</evidence>
<dbReference type="Pfam" id="PF00155">
    <property type="entry name" value="Aminotran_1_2"/>
    <property type="match status" value="1"/>
</dbReference>
<dbReference type="GO" id="GO:0000105">
    <property type="term" value="P:L-histidine biosynthetic process"/>
    <property type="evidence" value="ECO:0007669"/>
    <property type="project" value="UniProtKB-KW"/>
</dbReference>
<evidence type="ECO:0000256" key="4">
    <source>
        <dbReference type="ARBA" id="ARBA00012748"/>
    </source>
</evidence>
<comment type="pathway">
    <text evidence="2">Amino-acid biosynthesis; L-histidine biosynthesis; L-histidine from 5-phospho-alpha-D-ribose 1-diphosphate: step 7/9.</text>
</comment>
<dbReference type="EMBL" id="LSSL01002224">
    <property type="protein sequence ID" value="OLY81720.1"/>
    <property type="molecule type" value="Genomic_DNA"/>
</dbReference>